<dbReference type="AlphaFoldDB" id="A0A1H6EE92"/>
<proteinExistence type="predicted"/>
<dbReference type="PANTHER" id="PTHR43649">
    <property type="entry name" value="ARABINOSE-BINDING PROTEIN-RELATED"/>
    <property type="match status" value="1"/>
</dbReference>
<evidence type="ECO:0000313" key="2">
    <source>
        <dbReference type="Proteomes" id="UP000236732"/>
    </source>
</evidence>
<reference evidence="1 2" key="1">
    <citation type="submission" date="2016-10" db="EMBL/GenBank/DDBJ databases">
        <authorList>
            <person name="de Groot N.N."/>
        </authorList>
    </citation>
    <scope>NUCLEOTIDE SEQUENCE [LARGE SCALE GENOMIC DNA]</scope>
    <source>
        <strain evidence="1 2">CGMCC 4.7037</strain>
    </source>
</reference>
<dbReference type="InterPro" id="IPR006311">
    <property type="entry name" value="TAT_signal"/>
</dbReference>
<dbReference type="Proteomes" id="UP000236732">
    <property type="component" value="Unassembled WGS sequence"/>
</dbReference>
<dbReference type="PANTHER" id="PTHR43649:SF11">
    <property type="entry name" value="ABC TRANSPORTER SUBSTRATE-BINDING PROTEIN YESO-RELATED"/>
    <property type="match status" value="1"/>
</dbReference>
<organism evidence="1 2">
    <name type="scientific">Nonomuraea solani</name>
    <dbReference type="NCBI Taxonomy" id="1144553"/>
    <lineage>
        <taxon>Bacteria</taxon>
        <taxon>Bacillati</taxon>
        <taxon>Actinomycetota</taxon>
        <taxon>Actinomycetes</taxon>
        <taxon>Streptosporangiales</taxon>
        <taxon>Streptosporangiaceae</taxon>
        <taxon>Nonomuraea</taxon>
    </lineage>
</organism>
<dbReference type="SUPFAM" id="SSF53850">
    <property type="entry name" value="Periplasmic binding protein-like II"/>
    <property type="match status" value="1"/>
</dbReference>
<dbReference type="InterPro" id="IPR050490">
    <property type="entry name" value="Bact_solute-bd_prot1"/>
</dbReference>
<protein>
    <submittedName>
        <fullName evidence="1">Multiple sugar transport system substrate-binding protein</fullName>
    </submittedName>
</protein>
<dbReference type="PROSITE" id="PS51318">
    <property type="entry name" value="TAT"/>
    <property type="match status" value="1"/>
</dbReference>
<sequence length="419" mass="44283">MGDLSRRGFLQAGAGAASLALAGCAGGGSQGAGLQFAWWGSTARHAATQKAIDAFKKKKPGTQIKTQFSGWDGYWEKLATQTAGGNAPDVIQMDYSYLAEYARRGSLLDLGPYVGKGLDLSGFEPGVVDAGKIDGKQYAVNFGINSVALMVNKTLAAERGVEVPGTFTWPEYGELAGKLAGKGVFGTEDGAQDGGALETWLLERGKMFFTADGRLAYDENDLKEWFTFWDGLRKSGAAAPPDVQATAAGDVQNSLVATRRAVMDFAWSNQVTAYVSLTKDEIGVHTLPTGDKPGQYYKPSMLLTISAGTKAKDAAVALVNALVADADVAAQLGSERGIPPAAPIRAALRLKASPSEQLVYAYIDSIEDQVGPLPPPQPLGAGELHNKVLTNVNQQIGFGKLTIDQGVSRFFEEAGRVLK</sequence>
<dbReference type="InterPro" id="IPR006059">
    <property type="entry name" value="SBP"/>
</dbReference>
<keyword evidence="1" id="KW-0813">Transport</keyword>
<gene>
    <name evidence="1" type="ORF">SAMN05444920_10939</name>
</gene>
<keyword evidence="2" id="KW-1185">Reference proteome</keyword>
<dbReference type="PROSITE" id="PS51257">
    <property type="entry name" value="PROKAR_LIPOPROTEIN"/>
    <property type="match status" value="1"/>
</dbReference>
<dbReference type="Gene3D" id="3.40.190.10">
    <property type="entry name" value="Periplasmic binding protein-like II"/>
    <property type="match status" value="2"/>
</dbReference>
<accession>A0A1H6EE92</accession>
<dbReference type="RefSeq" id="WP_103959311.1">
    <property type="nucleotide sequence ID" value="NZ_FNVT01000009.1"/>
</dbReference>
<name>A0A1H6EE92_9ACTN</name>
<dbReference type="EMBL" id="FNVT01000009">
    <property type="protein sequence ID" value="SEG95329.1"/>
    <property type="molecule type" value="Genomic_DNA"/>
</dbReference>
<keyword evidence="1" id="KW-0762">Sugar transport</keyword>
<dbReference type="OrthoDB" id="7918484at2"/>
<dbReference type="Pfam" id="PF13416">
    <property type="entry name" value="SBP_bac_8"/>
    <property type="match status" value="1"/>
</dbReference>
<evidence type="ECO:0000313" key="1">
    <source>
        <dbReference type="EMBL" id="SEG95329.1"/>
    </source>
</evidence>